<reference evidence="1" key="1">
    <citation type="submission" date="2022-10" db="EMBL/GenBank/DDBJ databases">
        <title>Culturing micro-colonial fungi from biological soil crusts in the Mojave desert and describing Neophaeococcomyces mojavensis, and introducing the new genera and species Taxawa tesnikishii.</title>
        <authorList>
            <person name="Kurbessoian T."/>
            <person name="Stajich J.E."/>
        </authorList>
    </citation>
    <scope>NUCLEOTIDE SEQUENCE</scope>
    <source>
        <strain evidence="1">JES_112</strain>
    </source>
</reference>
<evidence type="ECO:0000313" key="1">
    <source>
        <dbReference type="EMBL" id="KAJ9655965.1"/>
    </source>
</evidence>
<protein>
    <submittedName>
        <fullName evidence="1">Uncharacterized protein</fullName>
    </submittedName>
</protein>
<sequence>MTAASSDRSVSNYLLSSAHGSIVIASRSREVAEGLLEYAEDVFDRGALRRDDAIALLIKGFKRGERDTD</sequence>
<dbReference type="EMBL" id="JAPDRQ010000086">
    <property type="protein sequence ID" value="KAJ9655965.1"/>
    <property type="molecule type" value="Genomic_DNA"/>
</dbReference>
<comment type="caution">
    <text evidence="1">The sequence shown here is derived from an EMBL/GenBank/DDBJ whole genome shotgun (WGS) entry which is preliminary data.</text>
</comment>
<dbReference type="Proteomes" id="UP001172386">
    <property type="component" value="Unassembled WGS sequence"/>
</dbReference>
<keyword evidence="2" id="KW-1185">Reference proteome</keyword>
<accession>A0ACC3A649</accession>
<evidence type="ECO:0000313" key="2">
    <source>
        <dbReference type="Proteomes" id="UP001172386"/>
    </source>
</evidence>
<proteinExistence type="predicted"/>
<organism evidence="1 2">
    <name type="scientific">Neophaeococcomyces mojaviensis</name>
    <dbReference type="NCBI Taxonomy" id="3383035"/>
    <lineage>
        <taxon>Eukaryota</taxon>
        <taxon>Fungi</taxon>
        <taxon>Dikarya</taxon>
        <taxon>Ascomycota</taxon>
        <taxon>Pezizomycotina</taxon>
        <taxon>Eurotiomycetes</taxon>
        <taxon>Chaetothyriomycetidae</taxon>
        <taxon>Chaetothyriales</taxon>
        <taxon>Chaetothyriales incertae sedis</taxon>
        <taxon>Neophaeococcomyces</taxon>
    </lineage>
</organism>
<gene>
    <name evidence="1" type="ORF">H2198_005313</name>
</gene>
<name>A0ACC3A649_9EURO</name>